<evidence type="ECO:0000256" key="6">
    <source>
        <dbReference type="SAM" id="Phobius"/>
    </source>
</evidence>
<dbReference type="Pfam" id="PF10220">
    <property type="entry name" value="Smg8_Smg9"/>
    <property type="match status" value="2"/>
</dbReference>
<comment type="similarity">
    <text evidence="1 4">Belongs to the SMG8 family.</text>
</comment>
<dbReference type="AlphaFoldDB" id="A0A3M6U4L4"/>
<keyword evidence="2 4" id="KW-0866">Nonsense-mediated mRNA decay</keyword>
<feature type="compositionally biased region" description="Polar residues" evidence="5">
    <location>
        <begin position="214"/>
        <end position="238"/>
    </location>
</feature>
<dbReference type="Proteomes" id="UP000275408">
    <property type="component" value="Unassembled WGS sequence"/>
</dbReference>
<comment type="function">
    <text evidence="4">Involved in nonsense-mediated decay (NMD) of mRNAs containing premature stop codons.</text>
</comment>
<dbReference type="EMBL" id="RCHS01002278">
    <property type="protein sequence ID" value="RMX48418.1"/>
    <property type="molecule type" value="Genomic_DNA"/>
</dbReference>
<evidence type="ECO:0000256" key="5">
    <source>
        <dbReference type="SAM" id="MobiDB-lite"/>
    </source>
</evidence>
<evidence type="ECO:0000256" key="2">
    <source>
        <dbReference type="ARBA" id="ARBA00023161"/>
    </source>
</evidence>
<name>A0A3M6U4L4_POCDA</name>
<dbReference type="GO" id="GO:0000184">
    <property type="term" value="P:nuclear-transcribed mRNA catabolic process, nonsense-mediated decay"/>
    <property type="evidence" value="ECO:0007669"/>
    <property type="project" value="UniProtKB-UniRule"/>
</dbReference>
<dbReference type="OrthoDB" id="63589at2759"/>
<evidence type="ECO:0000313" key="7">
    <source>
        <dbReference type="EMBL" id="RMX48418.1"/>
    </source>
</evidence>
<keyword evidence="6" id="KW-0812">Transmembrane</keyword>
<protein>
    <recommendedName>
        <fullName evidence="3 4">Nonsense-mediated mRNA decay factor SMG8</fullName>
    </recommendedName>
</protein>
<dbReference type="STRING" id="46731.A0A3M6U4L4"/>
<sequence length="533" mass="60510">MADSGAKKASEEFFQHLISSSESCVDDKVCVVGIFGKDNIGYKSKAVHLNGTIGKEVFKIDFLDGTFKKKDTDEFSCDINVYHDVEQRIIYLHLVSVYDVSRLLQLCKQAPQDAQNAASHQYWMSHEFYYACALLFLFSVSHIVVLLHPSQTFDLNYIRLFRILASTRHQLLPQISQLLSGVDGIPDIWRQTGRPCIPRLVCSMKQRVPFMDPSQVSGKSQDTYASKTKGKQQSITPQKKLQHAVEDQLYSIMRKARLLGSLSSSSLFTVNSSHAFVHMQPCSTNFDPVAVLLNTLAKPAINTKWVEKSPLLKNSKFLKREFSESGGNSEAHSTDYVLFRDYLKQQIDLLMTGDGGRDGVAEGRRGTHVEVPSCRLWARVSLALYEFFLTPKNDLIAPLTAMASNLDLDMKFSEARCRKENLPSHYTQNFHLNSVWMNGRQLFEERSLTRLYCVYPYHRVPAEGEMPSDPVSEESKELGINPCKPHSSSITSVSACNCGRIEDHRKDPFDLKMKTIIKMDVKCLYFLEFDCYI</sequence>
<keyword evidence="8" id="KW-1185">Reference proteome</keyword>
<evidence type="ECO:0000313" key="8">
    <source>
        <dbReference type="Proteomes" id="UP000275408"/>
    </source>
</evidence>
<keyword evidence="6" id="KW-0472">Membrane</keyword>
<evidence type="ECO:0000256" key="3">
    <source>
        <dbReference type="ARBA" id="ARBA00029509"/>
    </source>
</evidence>
<keyword evidence="6" id="KW-1133">Transmembrane helix</keyword>
<accession>A0A3M6U4L4</accession>
<dbReference type="PANTHER" id="PTHR13091">
    <property type="entry name" value="AMPLIFIED IN BREAST CANCER 2-RELATED"/>
    <property type="match status" value="1"/>
</dbReference>
<dbReference type="InterPro" id="IPR019354">
    <property type="entry name" value="SMG8-like"/>
</dbReference>
<evidence type="ECO:0000256" key="1">
    <source>
        <dbReference type="ARBA" id="ARBA00006443"/>
    </source>
</evidence>
<evidence type="ECO:0000256" key="4">
    <source>
        <dbReference type="RuleBase" id="RU367133"/>
    </source>
</evidence>
<gene>
    <name evidence="7" type="ORF">pdam_00010988</name>
</gene>
<organism evidence="7 8">
    <name type="scientific">Pocillopora damicornis</name>
    <name type="common">Cauliflower coral</name>
    <name type="synonym">Millepora damicornis</name>
    <dbReference type="NCBI Taxonomy" id="46731"/>
    <lineage>
        <taxon>Eukaryota</taxon>
        <taxon>Metazoa</taxon>
        <taxon>Cnidaria</taxon>
        <taxon>Anthozoa</taxon>
        <taxon>Hexacorallia</taxon>
        <taxon>Scleractinia</taxon>
        <taxon>Astrocoeniina</taxon>
        <taxon>Pocilloporidae</taxon>
        <taxon>Pocillopora</taxon>
    </lineage>
</organism>
<feature type="transmembrane region" description="Helical" evidence="6">
    <location>
        <begin position="128"/>
        <end position="147"/>
    </location>
</feature>
<reference evidence="7 8" key="1">
    <citation type="journal article" date="2018" name="Sci. Rep.">
        <title>Comparative analysis of the Pocillopora damicornis genome highlights role of immune system in coral evolution.</title>
        <authorList>
            <person name="Cunning R."/>
            <person name="Bay R.A."/>
            <person name="Gillette P."/>
            <person name="Baker A.C."/>
            <person name="Traylor-Knowles N."/>
        </authorList>
    </citation>
    <scope>NUCLEOTIDE SEQUENCE [LARGE SCALE GENOMIC DNA]</scope>
    <source>
        <strain evidence="7">RSMAS</strain>
        <tissue evidence="7">Whole animal</tissue>
    </source>
</reference>
<feature type="region of interest" description="Disordered" evidence="5">
    <location>
        <begin position="213"/>
        <end position="238"/>
    </location>
</feature>
<proteinExistence type="inferred from homology"/>
<comment type="caution">
    <text evidence="7">The sequence shown here is derived from an EMBL/GenBank/DDBJ whole genome shotgun (WGS) entry which is preliminary data.</text>
</comment>
<dbReference type="PANTHER" id="PTHR13091:SF0">
    <property type="entry name" value="NONSENSE-MEDIATED MRNA DECAY FACTOR SMG8"/>
    <property type="match status" value="1"/>
</dbReference>